<name>A0ABZ2XWY1_9RHOB</name>
<dbReference type="RefSeq" id="WP_406649067.1">
    <property type="nucleotide sequence ID" value="NZ_CP123584.1"/>
</dbReference>
<proteinExistence type="predicted"/>
<sequence>MNLAYVMTTERGATDRLLSGFAAQLTQQAVRCVGIVQTNTECADDRLCDMDVQVLPDGKVFRISQTLGPGSKGCRLDPAALEEAVGLVTQSLGGVPAPDLLIVNKFGKHEADGRGMRPVIGEAMARGIPVLTGVNRLNRKRFEDYCEGMAVALDPTVEALESWLDRVRANP</sequence>
<keyword evidence="2" id="KW-1185">Reference proteome</keyword>
<gene>
    <name evidence="1" type="ORF">QEZ52_07505</name>
</gene>
<dbReference type="InterPro" id="IPR018912">
    <property type="entry name" value="DUF2478"/>
</dbReference>
<protein>
    <submittedName>
        <fullName evidence="1">DUF2478 domain-containing protein</fullName>
    </submittedName>
</protein>
<dbReference type="Proteomes" id="UP001623232">
    <property type="component" value="Chromosome"/>
</dbReference>
<dbReference type="Pfam" id="PF10649">
    <property type="entry name" value="DUF2478"/>
    <property type="match status" value="1"/>
</dbReference>
<organism evidence="1 2">
    <name type="scientific">Aliisedimentitalea scapharcae</name>
    <dbReference type="NCBI Taxonomy" id="1524259"/>
    <lineage>
        <taxon>Bacteria</taxon>
        <taxon>Pseudomonadati</taxon>
        <taxon>Pseudomonadota</taxon>
        <taxon>Alphaproteobacteria</taxon>
        <taxon>Rhodobacterales</taxon>
        <taxon>Roseobacteraceae</taxon>
        <taxon>Aliisedimentitalea</taxon>
    </lineage>
</organism>
<reference evidence="1 2" key="1">
    <citation type="submission" date="2023-04" db="EMBL/GenBank/DDBJ databases">
        <title>Complete genome sequence of Alisedimentitalea scapharcae.</title>
        <authorList>
            <person name="Rong J.-C."/>
            <person name="Yi M.-L."/>
            <person name="Zhao Q."/>
        </authorList>
    </citation>
    <scope>NUCLEOTIDE SEQUENCE [LARGE SCALE GENOMIC DNA]</scope>
    <source>
        <strain evidence="1 2">KCTC 42119</strain>
    </source>
</reference>
<evidence type="ECO:0000313" key="2">
    <source>
        <dbReference type="Proteomes" id="UP001623232"/>
    </source>
</evidence>
<evidence type="ECO:0000313" key="1">
    <source>
        <dbReference type="EMBL" id="WZK90378.1"/>
    </source>
</evidence>
<dbReference type="EMBL" id="CP123584">
    <property type="protein sequence ID" value="WZK90378.1"/>
    <property type="molecule type" value="Genomic_DNA"/>
</dbReference>
<accession>A0ABZ2XWY1</accession>